<dbReference type="PROSITE" id="PS51257">
    <property type="entry name" value="PROKAR_LIPOPROTEIN"/>
    <property type="match status" value="1"/>
</dbReference>
<comment type="caution">
    <text evidence="1">The sequence shown here is derived from an EMBL/GenBank/DDBJ whole genome shotgun (WGS) entry which is preliminary data.</text>
</comment>
<sequence>MRELVQHIIHRKRTAALCVAILSCVCMGATELRAQAVASKEYKLKAVFLFNFTQFIEWPASSFASAGAPFVIGILGEDPFGSSIDETVQNERVGGHPIVVQRYHDIRDMRPCHILFINSKEPEKIKESLLVAGRNTLTISDAEGFVRMGGMIRFITENNRIRLLVYPDLAKAAELTISSKLLRVSEIYDPKMPR</sequence>
<keyword evidence="2" id="KW-1185">Reference proteome</keyword>
<dbReference type="Proteomes" id="UP000753802">
    <property type="component" value="Unassembled WGS sequence"/>
</dbReference>
<gene>
    <name evidence="1" type="ORF">GWC95_11500</name>
</gene>
<reference evidence="1 2" key="1">
    <citation type="submission" date="2020-01" db="EMBL/GenBank/DDBJ databases">
        <title>Genome analysis.</title>
        <authorList>
            <person name="Wu S."/>
            <person name="Wang G."/>
        </authorList>
    </citation>
    <scope>NUCLEOTIDE SEQUENCE [LARGE SCALE GENOMIC DNA]</scope>
    <source>
        <strain evidence="1 2">SYL130</strain>
    </source>
</reference>
<dbReference type="Pfam" id="PF13689">
    <property type="entry name" value="DUF4154"/>
    <property type="match status" value="1"/>
</dbReference>
<protein>
    <submittedName>
        <fullName evidence="1">YfiR family protein</fullName>
    </submittedName>
</protein>
<dbReference type="RefSeq" id="WP_161818871.1">
    <property type="nucleotide sequence ID" value="NZ_JAACJS010000015.1"/>
</dbReference>
<evidence type="ECO:0000313" key="1">
    <source>
        <dbReference type="EMBL" id="NCI50552.1"/>
    </source>
</evidence>
<dbReference type="InterPro" id="IPR025293">
    <property type="entry name" value="YfiR/HmsC-like"/>
</dbReference>
<dbReference type="EMBL" id="JAACJS010000015">
    <property type="protein sequence ID" value="NCI50552.1"/>
    <property type="molecule type" value="Genomic_DNA"/>
</dbReference>
<proteinExistence type="predicted"/>
<organism evidence="1 2">
    <name type="scientific">Sediminibacterium roseum</name>
    <dbReference type="NCBI Taxonomy" id="1978412"/>
    <lineage>
        <taxon>Bacteria</taxon>
        <taxon>Pseudomonadati</taxon>
        <taxon>Bacteroidota</taxon>
        <taxon>Chitinophagia</taxon>
        <taxon>Chitinophagales</taxon>
        <taxon>Chitinophagaceae</taxon>
        <taxon>Sediminibacterium</taxon>
    </lineage>
</organism>
<evidence type="ECO:0000313" key="2">
    <source>
        <dbReference type="Proteomes" id="UP000753802"/>
    </source>
</evidence>
<accession>A0ABW9ZTU2</accession>
<name>A0ABW9ZTU2_9BACT</name>